<keyword evidence="3" id="KW-0732">Signal</keyword>
<reference evidence="5 6" key="1">
    <citation type="submission" date="2023-09" db="EMBL/GenBank/DDBJ databases">
        <title>Genomes of two closely related lineages of the louse Polyplax serrata with different host specificities.</title>
        <authorList>
            <person name="Martinu J."/>
            <person name="Tarabai H."/>
            <person name="Stefka J."/>
            <person name="Hypsa V."/>
        </authorList>
    </citation>
    <scope>NUCLEOTIDE SEQUENCE [LARGE SCALE GENOMIC DNA]</scope>
    <source>
        <strain evidence="5">98ZLc_SE</strain>
    </source>
</reference>
<evidence type="ECO:0000313" key="6">
    <source>
        <dbReference type="Proteomes" id="UP001359485"/>
    </source>
</evidence>
<dbReference type="Pfam" id="PF00085">
    <property type="entry name" value="Thioredoxin"/>
    <property type="match status" value="1"/>
</dbReference>
<dbReference type="InterPro" id="IPR036249">
    <property type="entry name" value="Thioredoxin-like_sf"/>
</dbReference>
<evidence type="ECO:0000259" key="4">
    <source>
        <dbReference type="Pfam" id="PF00085"/>
    </source>
</evidence>
<protein>
    <recommendedName>
        <fullName evidence="4">Thioredoxin domain-containing protein</fullName>
    </recommendedName>
</protein>
<proteinExistence type="predicted"/>
<dbReference type="PANTHER" id="PTHR19991">
    <property type="entry name" value="L 2 01289"/>
    <property type="match status" value="1"/>
</dbReference>
<keyword evidence="2" id="KW-0472">Membrane</keyword>
<dbReference type="InterPro" id="IPR013766">
    <property type="entry name" value="Thioredoxin_domain"/>
</dbReference>
<evidence type="ECO:0000256" key="1">
    <source>
        <dbReference type="SAM" id="MobiDB-lite"/>
    </source>
</evidence>
<comment type="caution">
    <text evidence="5">The sequence shown here is derived from an EMBL/GenBank/DDBJ whole genome shotgun (WGS) entry which is preliminary data.</text>
</comment>
<dbReference type="Proteomes" id="UP001359485">
    <property type="component" value="Unassembled WGS sequence"/>
</dbReference>
<name>A0ABR1AFU5_POLSC</name>
<feature type="chain" id="PRO_5047089025" description="Thioredoxin domain-containing protein" evidence="3">
    <location>
        <begin position="23"/>
        <end position="325"/>
    </location>
</feature>
<dbReference type="SUPFAM" id="SSF52833">
    <property type="entry name" value="Thioredoxin-like"/>
    <property type="match status" value="2"/>
</dbReference>
<feature type="transmembrane region" description="Helical" evidence="2">
    <location>
        <begin position="271"/>
        <end position="290"/>
    </location>
</feature>
<feature type="domain" description="Thioredoxin" evidence="4">
    <location>
        <begin position="131"/>
        <end position="234"/>
    </location>
</feature>
<evidence type="ECO:0000313" key="5">
    <source>
        <dbReference type="EMBL" id="KAK6617587.1"/>
    </source>
</evidence>
<feature type="region of interest" description="Disordered" evidence="1">
    <location>
        <begin position="295"/>
        <end position="325"/>
    </location>
</feature>
<dbReference type="PANTHER" id="PTHR19991:SF2">
    <property type="entry name" value="GH08893P"/>
    <property type="match status" value="1"/>
</dbReference>
<accession>A0ABR1AFU5</accession>
<feature type="signal peptide" evidence="3">
    <location>
        <begin position="1"/>
        <end position="22"/>
    </location>
</feature>
<evidence type="ECO:0000256" key="3">
    <source>
        <dbReference type="SAM" id="SignalP"/>
    </source>
</evidence>
<sequence>MNLNIELLVLSIVCLLAGFSNSTTNSLEEIDDNEFINLCATEKYVVVLFSKPQCKESAKIEHELLNIREDLVDSLNAWVVKIQNSNLVQIYSPSKEPALVFMRHGVPLLYHGEVNDDLILHTFRENKEPVVRELDDTNFEHLTQASTGATTGDWFVLFYSKTCVTSHRLTARWEAVGAALKTRMNVARVNRLEGGTVTARRFGVYTTPTFIFFRQGKMYRYTLTSHDVNALVHFATDGYRKIAKSEPVPVPKSPFDDLTQMIADYIAENNWIVALGGLSIMVGFALALKFRKSLKNKESKKTKKKDKSKSEEKSDKSEKNTKKSK</sequence>
<dbReference type="CDD" id="cd02961">
    <property type="entry name" value="PDI_a_family"/>
    <property type="match status" value="1"/>
</dbReference>
<gene>
    <name evidence="5" type="ORF">RUM44_005175</name>
</gene>
<evidence type="ECO:0000256" key="2">
    <source>
        <dbReference type="SAM" id="Phobius"/>
    </source>
</evidence>
<feature type="compositionally biased region" description="Basic residues" evidence="1">
    <location>
        <begin position="295"/>
        <end position="307"/>
    </location>
</feature>
<keyword evidence="2" id="KW-0812">Transmembrane</keyword>
<dbReference type="EMBL" id="JAWJWF010000051">
    <property type="protein sequence ID" value="KAK6617587.1"/>
    <property type="molecule type" value="Genomic_DNA"/>
</dbReference>
<keyword evidence="2" id="KW-1133">Transmembrane helix</keyword>
<dbReference type="Gene3D" id="3.40.30.10">
    <property type="entry name" value="Glutaredoxin"/>
    <property type="match status" value="2"/>
</dbReference>
<feature type="compositionally biased region" description="Basic and acidic residues" evidence="1">
    <location>
        <begin position="308"/>
        <end position="325"/>
    </location>
</feature>
<keyword evidence="6" id="KW-1185">Reference proteome</keyword>
<organism evidence="5 6">
    <name type="scientific">Polyplax serrata</name>
    <name type="common">Common mouse louse</name>
    <dbReference type="NCBI Taxonomy" id="468196"/>
    <lineage>
        <taxon>Eukaryota</taxon>
        <taxon>Metazoa</taxon>
        <taxon>Ecdysozoa</taxon>
        <taxon>Arthropoda</taxon>
        <taxon>Hexapoda</taxon>
        <taxon>Insecta</taxon>
        <taxon>Pterygota</taxon>
        <taxon>Neoptera</taxon>
        <taxon>Paraneoptera</taxon>
        <taxon>Psocodea</taxon>
        <taxon>Troctomorpha</taxon>
        <taxon>Phthiraptera</taxon>
        <taxon>Anoplura</taxon>
        <taxon>Polyplacidae</taxon>
        <taxon>Polyplax</taxon>
    </lineage>
</organism>